<name>A0A0B1ZPB7_9SPHN</name>
<dbReference type="STRING" id="1348853.LK12_06485"/>
<dbReference type="EMBL" id="JTDI01000002">
    <property type="protein sequence ID" value="KHK92446.1"/>
    <property type="molecule type" value="Genomic_DNA"/>
</dbReference>
<dbReference type="InterPro" id="IPR032676">
    <property type="entry name" value="YkuD_2"/>
</dbReference>
<dbReference type="AlphaFoldDB" id="A0A0B1ZPB7"/>
<comment type="caution">
    <text evidence="1">The sequence shown here is derived from an EMBL/GenBank/DDBJ whole genome shotgun (WGS) entry which is preliminary data.</text>
</comment>
<evidence type="ECO:0008006" key="3">
    <source>
        <dbReference type="Google" id="ProtNLM"/>
    </source>
</evidence>
<organism evidence="1 2">
    <name type="scientific">Novosphingobium malaysiense</name>
    <dbReference type="NCBI Taxonomy" id="1348853"/>
    <lineage>
        <taxon>Bacteria</taxon>
        <taxon>Pseudomonadati</taxon>
        <taxon>Pseudomonadota</taxon>
        <taxon>Alphaproteobacteria</taxon>
        <taxon>Sphingomonadales</taxon>
        <taxon>Sphingomonadaceae</taxon>
        <taxon>Novosphingobium</taxon>
    </lineage>
</organism>
<reference evidence="1 2" key="1">
    <citation type="submission" date="2014-10" db="EMBL/GenBank/DDBJ databases">
        <title>Genome sequence of Novosphingobium malaysiense MUSC 273(T).</title>
        <authorList>
            <person name="Lee L.-H."/>
        </authorList>
    </citation>
    <scope>NUCLEOTIDE SEQUENCE [LARGE SCALE GENOMIC DNA]</scope>
    <source>
        <strain evidence="1 2">MUSC 273</strain>
    </source>
</reference>
<evidence type="ECO:0000313" key="2">
    <source>
        <dbReference type="Proteomes" id="UP000031057"/>
    </source>
</evidence>
<dbReference type="OrthoDB" id="9815195at2"/>
<dbReference type="Proteomes" id="UP000031057">
    <property type="component" value="Unassembled WGS sequence"/>
</dbReference>
<dbReference type="PANTHER" id="PTHR38477:SF1">
    <property type="entry name" value="MUREIN L,D-TRANSPEPTIDASE CATALYTIC DOMAIN FAMILY PROTEIN"/>
    <property type="match status" value="1"/>
</dbReference>
<dbReference type="InterPro" id="IPR006311">
    <property type="entry name" value="TAT_signal"/>
</dbReference>
<protein>
    <recommendedName>
        <fullName evidence="3">Twin-arginine translocation pathway signal protein</fullName>
    </recommendedName>
</protein>
<keyword evidence="2" id="KW-1185">Reference proteome</keyword>
<dbReference type="RefSeq" id="WP_039280851.1">
    <property type="nucleotide sequence ID" value="NZ_JTDI01000002.1"/>
</dbReference>
<dbReference type="PANTHER" id="PTHR38477">
    <property type="entry name" value="HYPOTHETICAL EXPORTED PROTEIN"/>
    <property type="match status" value="1"/>
</dbReference>
<dbReference type="Pfam" id="PF13645">
    <property type="entry name" value="YkuD_2"/>
    <property type="match status" value="1"/>
</dbReference>
<accession>A0A0B1ZPB7</accession>
<dbReference type="PROSITE" id="PS51318">
    <property type="entry name" value="TAT"/>
    <property type="match status" value="1"/>
</dbReference>
<gene>
    <name evidence="1" type="ORF">LK12_06485</name>
</gene>
<evidence type="ECO:0000313" key="1">
    <source>
        <dbReference type="EMBL" id="KHK92446.1"/>
    </source>
</evidence>
<proteinExistence type="predicted"/>
<sequence>MEFSRRVFVGGAITTLAGATATAVIAAPGRKVVPVAKAAVPKAPATPKSADMPPLLKEALAALDKHDRRVGNRDRIGLVDFTEHSSKKRFQLVDVASGRILDSYLVAHGRGSDPGHTGWVKRLSNRPGSNASSAGSFVIANRYYGKHGASRRLIGLDPENNLALERAIVIHGASYVDSSLIRSQGQIGRSLGCFSVEQSEIAGVLDKLGEGSLLYASEARA</sequence>